<accession>A0AAW9DV49</accession>
<dbReference type="RefSeq" id="WP_319614795.1">
    <property type="nucleotide sequence ID" value="NZ_JAWXYB010000018.1"/>
</dbReference>
<evidence type="ECO:0000256" key="2">
    <source>
        <dbReference type="SAM" id="MobiDB-lite"/>
    </source>
</evidence>
<dbReference type="Proteomes" id="UP001279553">
    <property type="component" value="Unassembled WGS sequence"/>
</dbReference>
<organism evidence="4 5">
    <name type="scientific">Acidiphilium acidophilum</name>
    <name type="common">Thiobacillus acidophilus</name>
    <dbReference type="NCBI Taxonomy" id="76588"/>
    <lineage>
        <taxon>Bacteria</taxon>
        <taxon>Pseudomonadati</taxon>
        <taxon>Pseudomonadota</taxon>
        <taxon>Alphaproteobacteria</taxon>
        <taxon>Acetobacterales</taxon>
        <taxon>Acidocellaceae</taxon>
        <taxon>Acidiphilium</taxon>
    </lineage>
</organism>
<dbReference type="InterPro" id="IPR002937">
    <property type="entry name" value="Amino_oxidase"/>
</dbReference>
<dbReference type="Gene3D" id="3.50.50.60">
    <property type="entry name" value="FAD/NAD(P)-binding domain"/>
    <property type="match status" value="2"/>
</dbReference>
<name>A0AAW9DV49_ACIAO</name>
<evidence type="ECO:0000313" key="5">
    <source>
        <dbReference type="Proteomes" id="UP001279553"/>
    </source>
</evidence>
<evidence type="ECO:0000256" key="1">
    <source>
        <dbReference type="ARBA" id="ARBA00005995"/>
    </source>
</evidence>
<gene>
    <name evidence="4" type="ORF">SIL87_14210</name>
</gene>
<dbReference type="AlphaFoldDB" id="A0AAW9DV49"/>
<keyword evidence="5" id="KW-1185">Reference proteome</keyword>
<dbReference type="PANTHER" id="PTHR43563">
    <property type="entry name" value="AMINE OXIDASE"/>
    <property type="match status" value="1"/>
</dbReference>
<dbReference type="SUPFAM" id="SSF51905">
    <property type="entry name" value="FAD/NAD(P)-binding domain"/>
    <property type="match status" value="1"/>
</dbReference>
<sequence>MHDLIIVGAGLAGLALAARATATGLDVVILEARPRTGGRILAHRTAHATYDLGPAWIWPGMQPLLARAVAQAGLALFPQSETGGLVVQDRSGTIQRLPHGFAQNPPSMRILGGIAALAAHYEAGMPPGTLRLNHNVTGLTASENAIALSCTTPAGTATFHARRIALALPPRLAATLAFTPSLPEPLQRRLAATPTWMAGHAKALALYDTAFWHSTGLSGDGFSQIGPLGEIHDASIPGVAAEAALFGFFAWPADLRAARTLSLKSAITTQLAAMFGPEAATPRDLNIQDWSTEPHTATRSDAASPTSHPSYEPIALPPPWHPRLILSGAESAPDFGGYLEGALAAAAAVPLAATATDPLAATPAGPLN</sequence>
<evidence type="ECO:0000259" key="3">
    <source>
        <dbReference type="Pfam" id="PF01593"/>
    </source>
</evidence>
<dbReference type="EMBL" id="JAWXYB010000018">
    <property type="protein sequence ID" value="MDX5931917.1"/>
    <property type="molecule type" value="Genomic_DNA"/>
</dbReference>
<feature type="domain" description="Amine oxidase" evidence="3">
    <location>
        <begin position="108"/>
        <end position="346"/>
    </location>
</feature>
<feature type="region of interest" description="Disordered" evidence="2">
    <location>
        <begin position="294"/>
        <end position="314"/>
    </location>
</feature>
<dbReference type="GO" id="GO:0016491">
    <property type="term" value="F:oxidoreductase activity"/>
    <property type="evidence" value="ECO:0007669"/>
    <property type="project" value="InterPro"/>
</dbReference>
<feature type="compositionally biased region" description="Polar residues" evidence="2">
    <location>
        <begin position="294"/>
        <end position="309"/>
    </location>
</feature>
<dbReference type="SUPFAM" id="SSF54373">
    <property type="entry name" value="FAD-linked reductases, C-terminal domain"/>
    <property type="match status" value="1"/>
</dbReference>
<dbReference type="InterPro" id="IPR050703">
    <property type="entry name" value="Flavin_MAO"/>
</dbReference>
<dbReference type="PANTHER" id="PTHR43563:SF1">
    <property type="entry name" value="AMINE OXIDASE [FLAVIN-CONTAINING] B"/>
    <property type="match status" value="1"/>
</dbReference>
<reference evidence="4 5" key="1">
    <citation type="submission" date="2023-11" db="EMBL/GenBank/DDBJ databases">
        <title>MicrobeMod: A computational toolkit for identifying prokaryotic methylation and restriction-modification with nanopore sequencing.</title>
        <authorList>
            <person name="Crits-Christoph A."/>
            <person name="Kang S.C."/>
            <person name="Lee H."/>
            <person name="Ostrov N."/>
        </authorList>
    </citation>
    <scope>NUCLEOTIDE SEQUENCE [LARGE SCALE GENOMIC DNA]</scope>
    <source>
        <strain evidence="4 5">DSMZ 700</strain>
    </source>
</reference>
<comment type="caution">
    <text evidence="4">The sequence shown here is derived from an EMBL/GenBank/DDBJ whole genome shotgun (WGS) entry which is preliminary data.</text>
</comment>
<dbReference type="Pfam" id="PF01593">
    <property type="entry name" value="Amino_oxidase"/>
    <property type="match status" value="1"/>
</dbReference>
<comment type="similarity">
    <text evidence="1">Belongs to the flavin monoamine oxidase family.</text>
</comment>
<proteinExistence type="inferred from homology"/>
<dbReference type="Pfam" id="PF13450">
    <property type="entry name" value="NAD_binding_8"/>
    <property type="match status" value="1"/>
</dbReference>
<dbReference type="InterPro" id="IPR036188">
    <property type="entry name" value="FAD/NAD-bd_sf"/>
</dbReference>
<evidence type="ECO:0000313" key="4">
    <source>
        <dbReference type="EMBL" id="MDX5931917.1"/>
    </source>
</evidence>
<protein>
    <submittedName>
        <fullName evidence="4">FAD-dependent oxidoreductase</fullName>
    </submittedName>
</protein>